<dbReference type="CDD" id="cd00688">
    <property type="entry name" value="ISOPREN_C2_like"/>
    <property type="match status" value="1"/>
</dbReference>
<keyword evidence="5" id="KW-1185">Reference proteome</keyword>
<proteinExistence type="predicted"/>
<dbReference type="SUPFAM" id="SSF48239">
    <property type="entry name" value="Terpenoid cyclases/Protein prenyltransferases"/>
    <property type="match status" value="2"/>
</dbReference>
<accession>A0ABV1VNG1</accession>
<feature type="domain" description="Prenyltransferase alpha-alpha toroid" evidence="3">
    <location>
        <begin position="322"/>
        <end position="501"/>
    </location>
</feature>
<dbReference type="EMBL" id="JBEPCV010000039">
    <property type="protein sequence ID" value="MER6908029.1"/>
    <property type="molecule type" value="Genomic_DNA"/>
</dbReference>
<comment type="caution">
    <text evidence="4">The sequence shown here is derived from an EMBL/GenBank/DDBJ whole genome shotgun (WGS) entry which is preliminary data.</text>
</comment>
<dbReference type="InterPro" id="IPR008930">
    <property type="entry name" value="Terpenoid_cyclase/PrenylTrfase"/>
</dbReference>
<name>A0ABV1VNG1_9ACTN</name>
<evidence type="ECO:0000259" key="3">
    <source>
        <dbReference type="Pfam" id="PF00432"/>
    </source>
</evidence>
<dbReference type="RefSeq" id="WP_350715895.1">
    <property type="nucleotide sequence ID" value="NZ_JBEPCO010000003.1"/>
</dbReference>
<gene>
    <name evidence="4" type="ORF">ABT322_30710</name>
</gene>
<evidence type="ECO:0000313" key="5">
    <source>
        <dbReference type="Proteomes" id="UP001490330"/>
    </source>
</evidence>
<dbReference type="InterPro" id="IPR001330">
    <property type="entry name" value="Prenyltrans"/>
</dbReference>
<evidence type="ECO:0000256" key="2">
    <source>
        <dbReference type="SAM" id="MobiDB-lite"/>
    </source>
</evidence>
<dbReference type="Proteomes" id="UP001490330">
    <property type="component" value="Unassembled WGS sequence"/>
</dbReference>
<feature type="region of interest" description="Disordered" evidence="2">
    <location>
        <begin position="1"/>
        <end position="21"/>
    </location>
</feature>
<protein>
    <submittedName>
        <fullName evidence="4">Prenyltransferase/squalene oxidase repeat-containing protein</fullName>
    </submittedName>
</protein>
<dbReference type="Gene3D" id="1.50.10.20">
    <property type="match status" value="2"/>
</dbReference>
<organism evidence="4 5">
    <name type="scientific">Streptomyces flaveolus</name>
    <dbReference type="NCBI Taxonomy" id="67297"/>
    <lineage>
        <taxon>Bacteria</taxon>
        <taxon>Bacillati</taxon>
        <taxon>Actinomycetota</taxon>
        <taxon>Actinomycetes</taxon>
        <taxon>Kitasatosporales</taxon>
        <taxon>Streptomycetaceae</taxon>
        <taxon>Streptomyces</taxon>
    </lineage>
</organism>
<reference evidence="4 5" key="1">
    <citation type="submission" date="2024-06" db="EMBL/GenBank/DDBJ databases">
        <title>The Natural Products Discovery Center: Release of the First 8490 Sequenced Strains for Exploring Actinobacteria Biosynthetic Diversity.</title>
        <authorList>
            <person name="Kalkreuter E."/>
            <person name="Kautsar S.A."/>
            <person name="Yang D."/>
            <person name="Bader C.D."/>
            <person name="Teijaro C.N."/>
            <person name="Fluegel L."/>
            <person name="Davis C.M."/>
            <person name="Simpson J.R."/>
            <person name="Lauterbach L."/>
            <person name="Steele A.D."/>
            <person name="Gui C."/>
            <person name="Meng S."/>
            <person name="Li G."/>
            <person name="Viehrig K."/>
            <person name="Ye F."/>
            <person name="Su P."/>
            <person name="Kiefer A.F."/>
            <person name="Nichols A."/>
            <person name="Cepeda A.J."/>
            <person name="Yan W."/>
            <person name="Fan B."/>
            <person name="Jiang Y."/>
            <person name="Adhikari A."/>
            <person name="Zheng C.-J."/>
            <person name="Schuster L."/>
            <person name="Cowan T.M."/>
            <person name="Smanski M.J."/>
            <person name="Chevrette M.G."/>
            <person name="De Carvalho L.P.S."/>
            <person name="Shen B."/>
        </authorList>
    </citation>
    <scope>NUCLEOTIDE SEQUENCE [LARGE SCALE GENOMIC DNA]</scope>
    <source>
        <strain evidence="4 5">NPDC000632</strain>
    </source>
</reference>
<evidence type="ECO:0000256" key="1">
    <source>
        <dbReference type="ARBA" id="ARBA00022737"/>
    </source>
</evidence>
<sequence>MKIADPVRPAPLPLPEHVSPDQVHQATARLVAYISGRTDDDGAIREQCESRVLESALALALMTRTGVDSPARDRLLGYLRGHQESPDKLDRVLASRAVATAAGREPGADSALVATLASGVLGAAPGFISTRRRLMVYAVLSVLGCPLPADAELPGGGEVPTDPLHSWAAVQQASIMLILAGALGVRNRATEAALDTLLATDPGATVWEGYVLMHLLVLHALAGTPGHEETVRRGVTTLLRHQRADGGFPFVLEMHNWCTSTGGLALHAAGADPALLRRMASTLAAQRGGAALRSLSRGEALTGGWSMSPLVAQNDVDDTSCALEFLQAVDPVAHAGTVREGVAALLAVQGADGGFPTYVGGASSEPCMTAAAVCALGPHPATAPQRARALAFLADSQLADGGFEPGWSRSRLHSLFRVRLAACTAGPDDPRSAAMAARIEQTVRETQNADGGWGMQPGDPSDDISTAYGLITLCHADDPRPVGAALTWLLERQKADGGYGGPPDMVGPRPFAYHFPLLTDIPVLLALGHARARVPELRGALAGRGASPSPLPASTTSP</sequence>
<dbReference type="Pfam" id="PF00432">
    <property type="entry name" value="Prenyltrans"/>
    <property type="match status" value="1"/>
</dbReference>
<evidence type="ECO:0000313" key="4">
    <source>
        <dbReference type="EMBL" id="MER6908029.1"/>
    </source>
</evidence>
<keyword evidence="1" id="KW-0677">Repeat</keyword>